<protein>
    <recommendedName>
        <fullName evidence="3">Dephospho-CoA kinase</fullName>
    </recommendedName>
</protein>
<dbReference type="PANTHER" id="PTHR41930">
    <property type="entry name" value="UPF0200 PROTEIN MJ1399"/>
    <property type="match status" value="1"/>
</dbReference>
<dbReference type="Pfam" id="PF13207">
    <property type="entry name" value="AAA_17"/>
    <property type="match status" value="1"/>
</dbReference>
<reference evidence="1 2" key="1">
    <citation type="journal article" date="2016" name="Nat. Commun.">
        <title>Thousands of microbial genomes shed light on interconnected biogeochemical processes in an aquifer system.</title>
        <authorList>
            <person name="Anantharaman K."/>
            <person name="Brown C.T."/>
            <person name="Hug L.A."/>
            <person name="Sharon I."/>
            <person name="Castelle C.J."/>
            <person name="Probst A.J."/>
            <person name="Thomas B.C."/>
            <person name="Singh A."/>
            <person name="Wilkins M.J."/>
            <person name="Karaoz U."/>
            <person name="Brodie E.L."/>
            <person name="Williams K.H."/>
            <person name="Hubbard S.S."/>
            <person name="Banfield J.F."/>
        </authorList>
    </citation>
    <scope>NUCLEOTIDE SEQUENCE [LARGE SCALE GENOMIC DNA]</scope>
</reference>
<dbReference type="SUPFAM" id="SSF52540">
    <property type="entry name" value="P-loop containing nucleoside triphosphate hydrolases"/>
    <property type="match status" value="1"/>
</dbReference>
<dbReference type="AlphaFoldDB" id="A0A1G1XRC9"/>
<evidence type="ECO:0000313" key="2">
    <source>
        <dbReference type="Proteomes" id="UP000176498"/>
    </source>
</evidence>
<dbReference type="InterPro" id="IPR027417">
    <property type="entry name" value="P-loop_NTPase"/>
</dbReference>
<proteinExistence type="predicted"/>
<dbReference type="Gene3D" id="3.40.50.300">
    <property type="entry name" value="P-loop containing nucleotide triphosphate hydrolases"/>
    <property type="match status" value="1"/>
</dbReference>
<name>A0A1G1XRC9_9BACT</name>
<dbReference type="PANTHER" id="PTHR41930:SF1">
    <property type="entry name" value="DEPHOSPHO-COA KINASE"/>
    <property type="match status" value="1"/>
</dbReference>
<dbReference type="EMBL" id="MHHZ01000007">
    <property type="protein sequence ID" value="OGY42166.1"/>
    <property type="molecule type" value="Genomic_DNA"/>
</dbReference>
<comment type="caution">
    <text evidence="1">The sequence shown here is derived from an EMBL/GenBank/DDBJ whole genome shotgun (WGS) entry which is preliminary data.</text>
</comment>
<accession>A0A1G1XRC9</accession>
<dbReference type="Proteomes" id="UP000176498">
    <property type="component" value="Unassembled WGS sequence"/>
</dbReference>
<sequence length="192" mass="22071">MIILKNMTNNKIILGFVGPIAAGKGTSCAYLKDKHDAQIFRFSTILRDVLDRFYLPQSRENLQNVSTVLRQVFGEDLLAQTIATDVKKSTASIIALDGVRRLADIKYLKDDPNFHLVEITADQKIRYERLLKRTENSDDQAKSFEEFQKDEQQETEIQINEVAKNAEFHINNNSSFDDLYRLIDNIINQTSK</sequence>
<evidence type="ECO:0000313" key="1">
    <source>
        <dbReference type="EMBL" id="OGY42166.1"/>
    </source>
</evidence>
<gene>
    <name evidence="1" type="ORF">A2Y82_00365</name>
</gene>
<evidence type="ECO:0008006" key="3">
    <source>
        <dbReference type="Google" id="ProtNLM"/>
    </source>
</evidence>
<organism evidence="1 2">
    <name type="scientific">Candidatus Buchananbacteria bacterium RBG_13_36_9</name>
    <dbReference type="NCBI Taxonomy" id="1797530"/>
    <lineage>
        <taxon>Bacteria</taxon>
        <taxon>Candidatus Buchananiibacteriota</taxon>
    </lineage>
</organism>